<reference evidence="3" key="1">
    <citation type="submission" date="2022-05" db="EMBL/GenBank/DDBJ databases">
        <authorList>
            <person name="Tuo L."/>
        </authorList>
    </citation>
    <scope>NUCLEOTIDE SEQUENCE</scope>
    <source>
        <strain evidence="3">BSK12Z-4</strain>
    </source>
</reference>
<dbReference type="RefSeq" id="WP_250056496.1">
    <property type="nucleotide sequence ID" value="NZ_JAMJPH010000029.1"/>
</dbReference>
<name>A0A9X2DAM4_9ACTN</name>
<feature type="region of interest" description="Disordered" evidence="1">
    <location>
        <begin position="1"/>
        <end position="79"/>
    </location>
</feature>
<feature type="compositionally biased region" description="Basic and acidic residues" evidence="1">
    <location>
        <begin position="48"/>
        <end position="79"/>
    </location>
</feature>
<dbReference type="InterPro" id="IPR021403">
    <property type="entry name" value="DUF3043"/>
</dbReference>
<evidence type="ECO:0000256" key="2">
    <source>
        <dbReference type="SAM" id="Phobius"/>
    </source>
</evidence>
<keyword evidence="4" id="KW-1185">Reference proteome</keyword>
<dbReference type="Proteomes" id="UP001139485">
    <property type="component" value="Unassembled WGS sequence"/>
</dbReference>
<keyword evidence="2" id="KW-0812">Transmembrane</keyword>
<feature type="transmembrane region" description="Helical" evidence="2">
    <location>
        <begin position="120"/>
        <end position="141"/>
    </location>
</feature>
<dbReference type="Pfam" id="PF11241">
    <property type="entry name" value="DUF3043"/>
    <property type="match status" value="1"/>
</dbReference>
<sequence>MFGRSKSETETPATEAEVKPGGKGRPTPSRKDAQAASRARAMGATAPGDKKAARAARAESQSKMREAMRTGDERYLPAKDKGPSRRFIRDYIDARFSVVEILLPLLVVSIVLTYSGVSNLVLFANTLVMVSLLVGVLDMVLMRFRLRKQLTTRFPGDAGVLRGATWYAVTRAMQVRFLRLPKPQVKLGQPLPDTYR</sequence>
<evidence type="ECO:0000313" key="3">
    <source>
        <dbReference type="EMBL" id="MCM0622216.1"/>
    </source>
</evidence>
<dbReference type="AlphaFoldDB" id="A0A9X2DAM4"/>
<proteinExistence type="predicted"/>
<keyword evidence="2" id="KW-0472">Membrane</keyword>
<keyword evidence="2" id="KW-1133">Transmembrane helix</keyword>
<feature type="transmembrane region" description="Helical" evidence="2">
    <location>
        <begin position="94"/>
        <end position="114"/>
    </location>
</feature>
<comment type="caution">
    <text evidence="3">The sequence shown here is derived from an EMBL/GenBank/DDBJ whole genome shotgun (WGS) entry which is preliminary data.</text>
</comment>
<evidence type="ECO:0000256" key="1">
    <source>
        <dbReference type="SAM" id="MobiDB-lite"/>
    </source>
</evidence>
<evidence type="ECO:0000313" key="4">
    <source>
        <dbReference type="Proteomes" id="UP001139485"/>
    </source>
</evidence>
<accession>A0A9X2DAM4</accession>
<dbReference type="EMBL" id="JAMOIL010000030">
    <property type="protein sequence ID" value="MCM0622216.1"/>
    <property type="molecule type" value="Genomic_DNA"/>
</dbReference>
<protein>
    <submittedName>
        <fullName evidence="3">DUF3043 domain-containing protein</fullName>
    </submittedName>
</protein>
<organism evidence="3 4">
    <name type="scientific">Nocardioides bruguierae</name>
    <dbReference type="NCBI Taxonomy" id="2945102"/>
    <lineage>
        <taxon>Bacteria</taxon>
        <taxon>Bacillati</taxon>
        <taxon>Actinomycetota</taxon>
        <taxon>Actinomycetes</taxon>
        <taxon>Propionibacteriales</taxon>
        <taxon>Nocardioidaceae</taxon>
        <taxon>Nocardioides</taxon>
    </lineage>
</organism>
<feature type="compositionally biased region" description="Low complexity" evidence="1">
    <location>
        <begin position="34"/>
        <end position="46"/>
    </location>
</feature>
<gene>
    <name evidence="3" type="ORF">M8330_18135</name>
</gene>